<keyword evidence="2" id="KW-1133">Transmembrane helix</keyword>
<keyword evidence="2" id="KW-0472">Membrane</keyword>
<evidence type="ECO:0008006" key="5">
    <source>
        <dbReference type="Google" id="ProtNLM"/>
    </source>
</evidence>
<dbReference type="EMBL" id="CP020472">
    <property type="protein sequence ID" value="ARD21203.1"/>
    <property type="molecule type" value="Genomic_DNA"/>
</dbReference>
<evidence type="ECO:0000256" key="2">
    <source>
        <dbReference type="SAM" id="Phobius"/>
    </source>
</evidence>
<organism evidence="3 4">
    <name type="scientific">Shewanella japonica</name>
    <dbReference type="NCBI Taxonomy" id="93973"/>
    <lineage>
        <taxon>Bacteria</taxon>
        <taxon>Pseudomonadati</taxon>
        <taxon>Pseudomonadota</taxon>
        <taxon>Gammaproteobacteria</taxon>
        <taxon>Alteromonadales</taxon>
        <taxon>Shewanellaceae</taxon>
        <taxon>Shewanella</taxon>
    </lineage>
</organism>
<feature type="region of interest" description="Disordered" evidence="1">
    <location>
        <begin position="77"/>
        <end position="97"/>
    </location>
</feature>
<keyword evidence="4" id="KW-1185">Reference proteome</keyword>
<evidence type="ECO:0000313" key="3">
    <source>
        <dbReference type="EMBL" id="ARD21203.1"/>
    </source>
</evidence>
<dbReference type="Proteomes" id="UP000191820">
    <property type="component" value="Chromosome"/>
</dbReference>
<keyword evidence="2" id="KW-0812">Transmembrane</keyword>
<proteinExistence type="predicted"/>
<evidence type="ECO:0000313" key="4">
    <source>
        <dbReference type="Proteomes" id="UP000191820"/>
    </source>
</evidence>
<feature type="transmembrane region" description="Helical" evidence="2">
    <location>
        <begin position="40"/>
        <end position="58"/>
    </location>
</feature>
<name>A0ABM6JI37_9GAMM</name>
<accession>A0ABM6JI37</accession>
<reference evidence="3 4" key="1">
    <citation type="submission" date="2017-03" db="EMBL/GenBank/DDBJ databases">
        <title>Genome sequencing of Shewanella japonica KCTC 22435.</title>
        <authorList>
            <person name="Kim K.M."/>
        </authorList>
    </citation>
    <scope>NUCLEOTIDE SEQUENCE [LARGE SCALE GENOMIC DNA]</scope>
    <source>
        <strain evidence="3 4">KCTC 22435</strain>
    </source>
</reference>
<gene>
    <name evidence="3" type="ORF">SJ2017_0872</name>
</gene>
<protein>
    <recommendedName>
        <fullName evidence="5">DUF1418 family protein</fullName>
    </recommendedName>
</protein>
<evidence type="ECO:0000256" key="1">
    <source>
        <dbReference type="SAM" id="MobiDB-lite"/>
    </source>
</evidence>
<sequence length="97" mass="10863">MIKSSTLIVILRACIRCGICLILLGIYLHNFNHTVEVMGVKGIILSAMCVAFGMVLSLPTKMYLTLVLVNHENHQRELEQQQNASRKSRTKGQPNDP</sequence>
<feature type="transmembrane region" description="Helical" evidence="2">
    <location>
        <begin position="7"/>
        <end position="28"/>
    </location>
</feature>